<keyword evidence="3" id="KW-1185">Reference proteome</keyword>
<dbReference type="GO" id="GO:0016788">
    <property type="term" value="F:hydrolase activity, acting on ester bonds"/>
    <property type="evidence" value="ECO:0007669"/>
    <property type="project" value="InterPro"/>
</dbReference>
<dbReference type="RefSeq" id="WP_315743355.1">
    <property type="nucleotide sequence ID" value="NZ_JAVYAA010000001.1"/>
</dbReference>
<dbReference type="InterPro" id="IPR036725">
    <property type="entry name" value="ColE3_ribonuclease_sf"/>
</dbReference>
<dbReference type="Gene3D" id="3.10.380.10">
    <property type="entry name" value="Colicin E3-like ribonuclease domain"/>
    <property type="match status" value="1"/>
</dbReference>
<sequence length="67" mass="7895">MKDQGVVSKGTINGRKTWYDGKYYYQWDSKKDPLEKWDNKKKNHLGEFNAVTGEQSGKAVKRREWGK</sequence>
<organism evidence="2 3">
    <name type="scientific">Paenibacillus suaedae</name>
    <dbReference type="NCBI Taxonomy" id="3077233"/>
    <lineage>
        <taxon>Bacteria</taxon>
        <taxon>Bacillati</taxon>
        <taxon>Bacillota</taxon>
        <taxon>Bacilli</taxon>
        <taxon>Bacillales</taxon>
        <taxon>Paenibacillaceae</taxon>
        <taxon>Paenibacillus</taxon>
    </lineage>
</organism>
<evidence type="ECO:0000313" key="2">
    <source>
        <dbReference type="EMBL" id="MDT8975356.1"/>
    </source>
</evidence>
<protein>
    <submittedName>
        <fullName evidence="2">Colicin E3/pyocin S6 family cytotoxin</fullName>
    </submittedName>
</protein>
<accession>A0AAJ2JRE9</accession>
<feature type="domain" description="Colicin E3-like ribonuclease" evidence="1">
    <location>
        <begin position="13"/>
        <end position="63"/>
    </location>
</feature>
<evidence type="ECO:0000259" key="1">
    <source>
        <dbReference type="Pfam" id="PF09000"/>
    </source>
</evidence>
<dbReference type="AlphaFoldDB" id="A0AAJ2JRE9"/>
<gene>
    <name evidence="2" type="ORF">RQP50_03750</name>
</gene>
<proteinExistence type="predicted"/>
<dbReference type="Pfam" id="PF09000">
    <property type="entry name" value="Cytotoxic"/>
    <property type="match status" value="1"/>
</dbReference>
<dbReference type="InterPro" id="IPR009105">
    <property type="entry name" value="Colicin_E3_ribonuclease"/>
</dbReference>
<comment type="caution">
    <text evidence="2">The sequence shown here is derived from an EMBL/GenBank/DDBJ whole genome shotgun (WGS) entry which is preliminary data.</text>
</comment>
<name>A0AAJ2JRE9_9BACL</name>
<dbReference type="Proteomes" id="UP001250538">
    <property type="component" value="Unassembled WGS sequence"/>
</dbReference>
<dbReference type="GO" id="GO:0003723">
    <property type="term" value="F:RNA binding"/>
    <property type="evidence" value="ECO:0007669"/>
    <property type="project" value="InterPro"/>
</dbReference>
<dbReference type="SUPFAM" id="SSF63840">
    <property type="entry name" value="Ribonuclease domain of colicin E3"/>
    <property type="match status" value="1"/>
</dbReference>
<evidence type="ECO:0000313" key="3">
    <source>
        <dbReference type="Proteomes" id="UP001250538"/>
    </source>
</evidence>
<reference evidence="3" key="1">
    <citation type="submission" date="2023-09" db="EMBL/GenBank/DDBJ databases">
        <title>Paenibacillus sp. chi10 Genome sequencing and assembly.</title>
        <authorList>
            <person name="Kim I."/>
        </authorList>
    </citation>
    <scope>NUCLEOTIDE SEQUENCE [LARGE SCALE GENOMIC DNA]</scope>
    <source>
        <strain evidence="3">chi10</strain>
    </source>
</reference>
<dbReference type="EMBL" id="JAVYAA010000001">
    <property type="protein sequence ID" value="MDT8975356.1"/>
    <property type="molecule type" value="Genomic_DNA"/>
</dbReference>
<dbReference type="GO" id="GO:0043022">
    <property type="term" value="F:ribosome binding"/>
    <property type="evidence" value="ECO:0007669"/>
    <property type="project" value="InterPro"/>
</dbReference>